<dbReference type="InterPro" id="IPR029058">
    <property type="entry name" value="AB_hydrolase_fold"/>
</dbReference>
<comment type="caution">
    <text evidence="3">The sequence shown here is derived from an EMBL/GenBank/DDBJ whole genome shotgun (WGS) entry which is preliminary data.</text>
</comment>
<evidence type="ECO:0000313" key="4">
    <source>
        <dbReference type="Proteomes" id="UP001293593"/>
    </source>
</evidence>
<sequence>MTPNLQLHLLASWVFTNLLLLLFLFRNADCGHIVKSLPGFPGELPFKLESGYIGVEQSELYYLFVESTGYPKTDPLLLYLVGGPGYSGFNGFFYQTGPLAFNDSYYNGGLPELYLRPYPWTKTASIIFLDAPVGTGFSYAKDPQDLVVSDTSSARQTYKFLRKWLVEHPEYMNNRLFIASDSYSGIAVPLIVQHILDDNDAGMLPHLKLIGFISGSPHQGNELEENAKVEVAYRLGLIANKLYQRAKESCNGQYYIVDPSNTECEEALGKIDELLNDIFTENVLGPQCATVSPKPDEDESHSARRSLQVEKSRHFSGLSDPQWYCKNSAYVLSYAWANNETVKEALHIREGTVEKWYRCNLVQQDLYNHNLESVFSYQKNFTETDLQVLLYSGDHDLVVPHLATENWIKDLNITEEYSWRPWFVDGQVAGYKIIYRNYAYSLTYLTFKGSGHSPTEYYNQRAYEMFARWIHFYPV</sequence>
<evidence type="ECO:0000256" key="2">
    <source>
        <dbReference type="SAM" id="SignalP"/>
    </source>
</evidence>
<dbReference type="SUPFAM" id="SSF53474">
    <property type="entry name" value="alpha/beta-Hydrolases"/>
    <property type="match status" value="1"/>
</dbReference>
<dbReference type="Gene3D" id="3.40.50.12670">
    <property type="match status" value="1"/>
</dbReference>
<dbReference type="GO" id="GO:0019748">
    <property type="term" value="P:secondary metabolic process"/>
    <property type="evidence" value="ECO:0007669"/>
    <property type="project" value="TreeGrafter"/>
</dbReference>
<accession>A0AAE1IMD0</accession>
<feature type="chain" id="PRO_5042118450" evidence="2">
    <location>
        <begin position="31"/>
        <end position="475"/>
    </location>
</feature>
<organism evidence="3 4">
    <name type="scientific">Acacia crassicarpa</name>
    <name type="common">northern wattle</name>
    <dbReference type="NCBI Taxonomy" id="499986"/>
    <lineage>
        <taxon>Eukaryota</taxon>
        <taxon>Viridiplantae</taxon>
        <taxon>Streptophyta</taxon>
        <taxon>Embryophyta</taxon>
        <taxon>Tracheophyta</taxon>
        <taxon>Spermatophyta</taxon>
        <taxon>Magnoliopsida</taxon>
        <taxon>eudicotyledons</taxon>
        <taxon>Gunneridae</taxon>
        <taxon>Pentapetalae</taxon>
        <taxon>rosids</taxon>
        <taxon>fabids</taxon>
        <taxon>Fabales</taxon>
        <taxon>Fabaceae</taxon>
        <taxon>Caesalpinioideae</taxon>
        <taxon>mimosoid clade</taxon>
        <taxon>Acacieae</taxon>
        <taxon>Acacia</taxon>
    </lineage>
</organism>
<dbReference type="Pfam" id="PF00450">
    <property type="entry name" value="Peptidase_S10"/>
    <property type="match status" value="1"/>
</dbReference>
<dbReference type="PANTHER" id="PTHR11802:SF400">
    <property type="entry name" value="SERINE CARBOXYPEPTIDASE-LIKE PROTEIN"/>
    <property type="match status" value="1"/>
</dbReference>
<protein>
    <submittedName>
        <fullName evidence="3">Uncharacterized protein</fullName>
    </submittedName>
</protein>
<dbReference type="GO" id="GO:0016747">
    <property type="term" value="F:acyltransferase activity, transferring groups other than amino-acyl groups"/>
    <property type="evidence" value="ECO:0007669"/>
    <property type="project" value="TreeGrafter"/>
</dbReference>
<dbReference type="GO" id="GO:0004185">
    <property type="term" value="F:serine-type carboxypeptidase activity"/>
    <property type="evidence" value="ECO:0007669"/>
    <property type="project" value="InterPro"/>
</dbReference>
<reference evidence="3" key="1">
    <citation type="submission" date="2023-10" db="EMBL/GenBank/DDBJ databases">
        <title>Chromosome-level genome of the transformable northern wattle, Acacia crassicarpa.</title>
        <authorList>
            <person name="Massaro I."/>
            <person name="Sinha N.R."/>
            <person name="Poethig S."/>
            <person name="Leichty A.R."/>
        </authorList>
    </citation>
    <scope>NUCLEOTIDE SEQUENCE</scope>
    <source>
        <strain evidence="3">Acra3RX</strain>
        <tissue evidence="3">Leaf</tissue>
    </source>
</reference>
<name>A0AAE1IMD0_9FABA</name>
<dbReference type="AlphaFoldDB" id="A0AAE1IMD0"/>
<dbReference type="FunFam" id="3.40.50.1820:FF:000072">
    <property type="entry name" value="Serine carboxypeptidase-like 19"/>
    <property type="match status" value="1"/>
</dbReference>
<keyword evidence="4" id="KW-1185">Reference proteome</keyword>
<evidence type="ECO:0000313" key="3">
    <source>
        <dbReference type="EMBL" id="KAK4252796.1"/>
    </source>
</evidence>
<dbReference type="PRINTS" id="PR00724">
    <property type="entry name" value="CRBOXYPTASEC"/>
</dbReference>
<dbReference type="Proteomes" id="UP001293593">
    <property type="component" value="Unassembled WGS sequence"/>
</dbReference>
<feature type="signal peptide" evidence="2">
    <location>
        <begin position="1"/>
        <end position="30"/>
    </location>
</feature>
<proteinExistence type="inferred from homology"/>
<keyword evidence="2" id="KW-0732">Signal</keyword>
<dbReference type="GO" id="GO:0006508">
    <property type="term" value="P:proteolysis"/>
    <property type="evidence" value="ECO:0007669"/>
    <property type="project" value="InterPro"/>
</dbReference>
<evidence type="ECO:0000256" key="1">
    <source>
        <dbReference type="ARBA" id="ARBA00009431"/>
    </source>
</evidence>
<comment type="similarity">
    <text evidence="1">Belongs to the peptidase S10 family.</text>
</comment>
<dbReference type="InterPro" id="IPR001563">
    <property type="entry name" value="Peptidase_S10"/>
</dbReference>
<dbReference type="Gene3D" id="3.40.50.1820">
    <property type="entry name" value="alpha/beta hydrolase"/>
    <property type="match status" value="1"/>
</dbReference>
<dbReference type="EMBL" id="JAWXYG010000020">
    <property type="protein sequence ID" value="KAK4252796.1"/>
    <property type="molecule type" value="Genomic_DNA"/>
</dbReference>
<dbReference type="FunFam" id="3.40.50.12670:FF:000002">
    <property type="entry name" value="Carboxypeptidase"/>
    <property type="match status" value="1"/>
</dbReference>
<dbReference type="PANTHER" id="PTHR11802">
    <property type="entry name" value="SERINE PROTEASE FAMILY S10 SERINE CARBOXYPEPTIDASE"/>
    <property type="match status" value="1"/>
</dbReference>
<gene>
    <name evidence="3" type="ORF">QN277_014338</name>
</gene>